<keyword evidence="3" id="KW-1185">Reference proteome</keyword>
<evidence type="ECO:0000313" key="2">
    <source>
        <dbReference type="EMBL" id="ALO43986.1"/>
    </source>
</evidence>
<organism evidence="2 3">
    <name type="scientific">Pseudoalteromonas phenolica</name>
    <dbReference type="NCBI Taxonomy" id="161398"/>
    <lineage>
        <taxon>Bacteria</taxon>
        <taxon>Pseudomonadati</taxon>
        <taxon>Pseudomonadota</taxon>
        <taxon>Gammaproteobacteria</taxon>
        <taxon>Alteromonadales</taxon>
        <taxon>Pseudoalteromonadaceae</taxon>
        <taxon>Pseudoalteromonas</taxon>
    </lineage>
</organism>
<dbReference type="AlphaFoldDB" id="A0A0S2K7N9"/>
<proteinExistence type="predicted"/>
<dbReference type="KEGG" id="pphe:PP2015_3512"/>
<dbReference type="Proteomes" id="UP000061457">
    <property type="component" value="Chromosome II"/>
</dbReference>
<name>A0A0S2K7N9_9GAMM</name>
<reference evidence="2 3" key="1">
    <citation type="submission" date="2015-11" db="EMBL/GenBank/DDBJ databases">
        <authorList>
            <person name="Zhang Y."/>
            <person name="Guo Z."/>
        </authorList>
    </citation>
    <scope>NUCLEOTIDE SEQUENCE [LARGE SCALE GENOMIC DNA]</scope>
    <source>
        <strain evidence="2 3">KCTC 12086</strain>
    </source>
</reference>
<evidence type="ECO:0000256" key="1">
    <source>
        <dbReference type="SAM" id="MobiDB-lite"/>
    </source>
</evidence>
<dbReference type="PATRIC" id="fig|161398.10.peg.3579"/>
<evidence type="ECO:0000313" key="3">
    <source>
        <dbReference type="Proteomes" id="UP000061457"/>
    </source>
</evidence>
<dbReference type="EMBL" id="CP013188">
    <property type="protein sequence ID" value="ALO43986.1"/>
    <property type="molecule type" value="Genomic_DNA"/>
</dbReference>
<sequence>MKQLEQCDLKFIAGGTAGGGTGVPELPPRTGEKEKKLTNADGSYKASTLPVETNTPDEG</sequence>
<dbReference type="RefSeq" id="WP_058031871.1">
    <property type="nucleotide sequence ID" value="NZ_CP013188.1"/>
</dbReference>
<accession>A0A0S2K7N9</accession>
<gene>
    <name evidence="2" type="ORF">PP2015_3512</name>
</gene>
<feature type="compositionally biased region" description="Polar residues" evidence="1">
    <location>
        <begin position="50"/>
        <end position="59"/>
    </location>
</feature>
<dbReference type="STRING" id="161398.PP2015_3512"/>
<protein>
    <submittedName>
        <fullName evidence="2">Uncharacterized protein</fullName>
    </submittedName>
</protein>
<feature type="region of interest" description="Disordered" evidence="1">
    <location>
        <begin position="12"/>
        <end position="59"/>
    </location>
</feature>